<evidence type="ECO:0000313" key="2">
    <source>
        <dbReference type="EMBL" id="KSV18115.1"/>
    </source>
</evidence>
<dbReference type="OrthoDB" id="166452at2"/>
<keyword evidence="1" id="KW-1133">Transmembrane helix</keyword>
<proteinExistence type="predicted"/>
<gene>
    <name evidence="2" type="ORF">DA01_05615</name>
</gene>
<keyword evidence="1" id="KW-0812">Transmembrane</keyword>
<feature type="transmembrane region" description="Helical" evidence="1">
    <location>
        <begin position="64"/>
        <end position="88"/>
    </location>
</feature>
<protein>
    <submittedName>
        <fullName evidence="2">Dehalogenase</fullName>
    </submittedName>
</protein>
<reference evidence="2 3" key="1">
    <citation type="journal article" date="2015" name="Sci. Rep.">
        <title>A comparative genomics and reductive dehalogenase gene transcription study of two chloroethene-respiring bacteria, Dehalococcoides mccartyi strains MB and 11a.</title>
        <authorList>
            <person name="Low A."/>
            <person name="Shen Z."/>
            <person name="Cheng D."/>
            <person name="Rogers M.J."/>
            <person name="Lee P.K."/>
            <person name="He J."/>
        </authorList>
    </citation>
    <scope>NUCLEOTIDE SEQUENCE [LARGE SCALE GENOMIC DNA]</scope>
    <source>
        <strain evidence="2 3">MB</strain>
    </source>
</reference>
<dbReference type="PATRIC" id="fig|61435.5.peg.1113"/>
<keyword evidence="1" id="KW-0472">Membrane</keyword>
<dbReference type="EMBL" id="JGYD01000018">
    <property type="protein sequence ID" value="KSV18115.1"/>
    <property type="molecule type" value="Genomic_DNA"/>
</dbReference>
<feature type="transmembrane region" description="Helical" evidence="1">
    <location>
        <begin position="37"/>
        <end position="58"/>
    </location>
</feature>
<comment type="caution">
    <text evidence="2">The sequence shown here is derived from an EMBL/GenBank/DDBJ whole genome shotgun (WGS) entry which is preliminary data.</text>
</comment>
<sequence length="95" mass="10872">MQYFLLFGFIGAILAIGLYSFIGWLRKRNMGATWYEWLMEITGIVLLLMAIQHFFGAMSELFPFAAWMGLVIIGVPAIVLLAITWQLISRRSKQV</sequence>
<feature type="transmembrane region" description="Helical" evidence="1">
    <location>
        <begin position="6"/>
        <end position="25"/>
    </location>
</feature>
<evidence type="ECO:0000313" key="3">
    <source>
        <dbReference type="Proteomes" id="UP000053577"/>
    </source>
</evidence>
<dbReference type="AlphaFoldDB" id="A0A0V8M2U6"/>
<organism evidence="2 3">
    <name type="scientific">Dehalococcoides mccartyi</name>
    <dbReference type="NCBI Taxonomy" id="61435"/>
    <lineage>
        <taxon>Bacteria</taxon>
        <taxon>Bacillati</taxon>
        <taxon>Chloroflexota</taxon>
        <taxon>Dehalococcoidia</taxon>
        <taxon>Dehalococcoidales</taxon>
        <taxon>Dehalococcoidaceae</taxon>
        <taxon>Dehalococcoides</taxon>
    </lineage>
</organism>
<name>A0A0V8M2U6_9CHLR</name>
<dbReference type="Proteomes" id="UP000053577">
    <property type="component" value="Unassembled WGS sequence"/>
</dbReference>
<evidence type="ECO:0000256" key="1">
    <source>
        <dbReference type="SAM" id="Phobius"/>
    </source>
</evidence>
<accession>A0A0V8M2U6</accession>
<dbReference type="RefSeq" id="WP_058292550.1">
    <property type="nucleotide sequence ID" value="NZ_JGYD01000018.1"/>
</dbReference>